<reference evidence="2" key="1">
    <citation type="journal article" date="2020" name="Phytopathology">
        <title>Genome Sequence Resources of Colletotrichum truncatum, C. plurivorum, C. musicola, and C. sojae: Four Species Pathogenic to Soybean (Glycine max).</title>
        <authorList>
            <person name="Rogerio F."/>
            <person name="Boufleur T.R."/>
            <person name="Ciampi-Guillardi M."/>
            <person name="Sukno S.A."/>
            <person name="Thon M.R."/>
            <person name="Massola Junior N.S."/>
            <person name="Baroncelli R."/>
        </authorList>
    </citation>
    <scope>NUCLEOTIDE SEQUENCE</scope>
    <source>
        <strain evidence="2">LFN00145</strain>
    </source>
</reference>
<feature type="region of interest" description="Disordered" evidence="1">
    <location>
        <begin position="206"/>
        <end position="345"/>
    </location>
</feature>
<evidence type="ECO:0000313" key="3">
    <source>
        <dbReference type="Proteomes" id="UP000654918"/>
    </source>
</evidence>
<dbReference type="AlphaFoldDB" id="A0A8H6JB80"/>
<keyword evidence="3" id="KW-1185">Reference proteome</keyword>
<dbReference type="EMBL" id="WIGO01000520">
    <property type="protein sequence ID" value="KAF6809862.1"/>
    <property type="molecule type" value="Genomic_DNA"/>
</dbReference>
<dbReference type="Proteomes" id="UP000654918">
    <property type="component" value="Unassembled WGS sequence"/>
</dbReference>
<organism evidence="2 3">
    <name type="scientific">Colletotrichum plurivorum</name>
    <dbReference type="NCBI Taxonomy" id="2175906"/>
    <lineage>
        <taxon>Eukaryota</taxon>
        <taxon>Fungi</taxon>
        <taxon>Dikarya</taxon>
        <taxon>Ascomycota</taxon>
        <taxon>Pezizomycotina</taxon>
        <taxon>Sordariomycetes</taxon>
        <taxon>Hypocreomycetidae</taxon>
        <taxon>Glomerellales</taxon>
        <taxon>Glomerellaceae</taxon>
        <taxon>Colletotrichum</taxon>
        <taxon>Colletotrichum orchidearum species complex</taxon>
    </lineage>
</organism>
<comment type="caution">
    <text evidence="2">The sequence shown here is derived from an EMBL/GenBank/DDBJ whole genome shotgun (WGS) entry which is preliminary data.</text>
</comment>
<sequence length="345" mass="38494">MAEERRRIEANADVARPLSLIRQVYDLQANNQLGPGGVSDVWTALHRSHWAHAWRLHVSQSQQPAGRPAADNNDQRDFVEFLRRQLAPAELDFALFVVFRDHRNFMRLGAGQEVRRRYQALRGNVGNYSDDDIAFALGTAVVRTTPYLRILNNLLSPRDPAAQRFLPAVVFSAVRDEMLLRHQDPAHPPSVTTADVTNAALRKSTSQLTMLAPPKEEEKKLNPAAPSPSPPSFLASSSSSKPKHRPRPSTTPNQELEPEPEPQPEPQQSEPEPKEDEEQQPRDEEGGYPEFGRQESSSAFTDTPSPRFRARGLTTPIPQFSPLADTPRTPLRAPPAQPPFADSPN</sequence>
<feature type="non-terminal residue" evidence="2">
    <location>
        <position position="1"/>
    </location>
</feature>
<name>A0A8H6JB80_9PEZI</name>
<evidence type="ECO:0000256" key="1">
    <source>
        <dbReference type="SAM" id="MobiDB-lite"/>
    </source>
</evidence>
<accession>A0A8H6JB80</accession>
<feature type="compositionally biased region" description="Polar residues" evidence="1">
    <location>
        <begin position="294"/>
        <end position="304"/>
    </location>
</feature>
<gene>
    <name evidence="2" type="ORF">CPLU01_15427</name>
</gene>
<protein>
    <submittedName>
        <fullName evidence="2">Uncharacterized protein</fullName>
    </submittedName>
</protein>
<evidence type="ECO:0000313" key="2">
    <source>
        <dbReference type="EMBL" id="KAF6809862.1"/>
    </source>
</evidence>
<proteinExistence type="predicted"/>